<name>A0AAV7GPX5_DENCH</name>
<organism evidence="1 2">
    <name type="scientific">Dendrobium chrysotoxum</name>
    <name type="common">Orchid</name>
    <dbReference type="NCBI Taxonomy" id="161865"/>
    <lineage>
        <taxon>Eukaryota</taxon>
        <taxon>Viridiplantae</taxon>
        <taxon>Streptophyta</taxon>
        <taxon>Embryophyta</taxon>
        <taxon>Tracheophyta</taxon>
        <taxon>Spermatophyta</taxon>
        <taxon>Magnoliopsida</taxon>
        <taxon>Liliopsida</taxon>
        <taxon>Asparagales</taxon>
        <taxon>Orchidaceae</taxon>
        <taxon>Epidendroideae</taxon>
        <taxon>Malaxideae</taxon>
        <taxon>Dendrobiinae</taxon>
        <taxon>Dendrobium</taxon>
    </lineage>
</organism>
<dbReference type="AlphaFoldDB" id="A0AAV7GPX5"/>
<evidence type="ECO:0000313" key="2">
    <source>
        <dbReference type="Proteomes" id="UP000775213"/>
    </source>
</evidence>
<gene>
    <name evidence="1" type="ORF">IEQ34_012893</name>
</gene>
<protein>
    <submittedName>
        <fullName evidence="1">Uncharacterized protein</fullName>
    </submittedName>
</protein>
<sequence length="111" mass="12083">MKWLAASSVAVIPPALPPLGLKLDGQETFSKEEDGREVTKRSHHPRRARVRPALVELGEAKVAEAAIELSIKEDVASLNVAVEDDALPFLVEIKQGSRHAANDAEANRPRE</sequence>
<dbReference type="EMBL" id="JAGFBR010000012">
    <property type="protein sequence ID" value="KAH0457578.1"/>
    <property type="molecule type" value="Genomic_DNA"/>
</dbReference>
<proteinExistence type="predicted"/>
<dbReference type="Proteomes" id="UP000775213">
    <property type="component" value="Unassembled WGS sequence"/>
</dbReference>
<reference evidence="1 2" key="1">
    <citation type="journal article" date="2021" name="Hortic Res">
        <title>Chromosome-scale assembly of the Dendrobium chrysotoxum genome enhances the understanding of orchid evolution.</title>
        <authorList>
            <person name="Zhang Y."/>
            <person name="Zhang G.Q."/>
            <person name="Zhang D."/>
            <person name="Liu X.D."/>
            <person name="Xu X.Y."/>
            <person name="Sun W.H."/>
            <person name="Yu X."/>
            <person name="Zhu X."/>
            <person name="Wang Z.W."/>
            <person name="Zhao X."/>
            <person name="Zhong W.Y."/>
            <person name="Chen H."/>
            <person name="Yin W.L."/>
            <person name="Huang T."/>
            <person name="Niu S.C."/>
            <person name="Liu Z.J."/>
        </authorList>
    </citation>
    <scope>NUCLEOTIDE SEQUENCE [LARGE SCALE GENOMIC DNA]</scope>
    <source>
        <strain evidence="1">Lindl</strain>
    </source>
</reference>
<comment type="caution">
    <text evidence="1">The sequence shown here is derived from an EMBL/GenBank/DDBJ whole genome shotgun (WGS) entry which is preliminary data.</text>
</comment>
<keyword evidence="2" id="KW-1185">Reference proteome</keyword>
<evidence type="ECO:0000313" key="1">
    <source>
        <dbReference type="EMBL" id="KAH0457578.1"/>
    </source>
</evidence>
<accession>A0AAV7GPX5</accession>